<dbReference type="Pfam" id="PF02223">
    <property type="entry name" value="Thymidylate_kin"/>
    <property type="match status" value="1"/>
</dbReference>
<dbReference type="SUPFAM" id="SSF52540">
    <property type="entry name" value="P-loop containing nucleoside triphosphate hydrolases"/>
    <property type="match status" value="1"/>
</dbReference>
<dbReference type="InterPro" id="IPR039430">
    <property type="entry name" value="Thymidylate_kin-like_dom"/>
</dbReference>
<dbReference type="InterPro" id="IPR027417">
    <property type="entry name" value="P-loop_NTPase"/>
</dbReference>
<dbReference type="RefSeq" id="WP_161104484.1">
    <property type="nucleotide sequence ID" value="NZ_JBHLYI010000007.1"/>
</dbReference>
<evidence type="ECO:0000259" key="1">
    <source>
        <dbReference type="Pfam" id="PF02223"/>
    </source>
</evidence>
<comment type="caution">
    <text evidence="2">The sequence shown here is derived from an EMBL/GenBank/DDBJ whole genome shotgun (WGS) entry which is preliminary data.</text>
</comment>
<proteinExistence type="predicted"/>
<dbReference type="Gene3D" id="3.40.50.300">
    <property type="entry name" value="P-loop containing nucleotide triphosphate hydrolases"/>
    <property type="match status" value="1"/>
</dbReference>
<feature type="domain" description="Thymidylate kinase-like" evidence="1">
    <location>
        <begin position="6"/>
        <end position="147"/>
    </location>
</feature>
<dbReference type="AlphaFoldDB" id="A0A6I4WAX7"/>
<gene>
    <name evidence="2" type="ORF">GQ466_19845</name>
</gene>
<sequence>MLIEFSGIDGAGKTTFVERVMRLFNSAGVPCYQRSFPSTFKRVAADLAVAAGHRHWSGLFPPNEIETAHAFEMLNLVSQQLLPLDLDRQVIVTDTYVSKWLADSILWKSDAAERLGLVYGGLPAPDLSFRLQVSVDEAARRIAERPKGDHPQKIGPDSVLGRYAAAYEQAAPLVPYPRETVFTETGLAESWKQIQETIVDRVQAGGRHQALLDAVRHAP</sequence>
<keyword evidence="3" id="KW-1185">Reference proteome</keyword>
<evidence type="ECO:0000313" key="2">
    <source>
        <dbReference type="EMBL" id="MXQ66273.1"/>
    </source>
</evidence>
<protein>
    <recommendedName>
        <fullName evidence="1">Thymidylate kinase-like domain-containing protein</fullName>
    </recommendedName>
</protein>
<dbReference type="OrthoDB" id="9774907at2"/>
<reference evidence="2 3" key="1">
    <citation type="submission" date="2019-12" db="EMBL/GenBank/DDBJ databases">
        <title>Nocardia macrotermitis sp. nov. and Nocardia aurantia sp. nov., isolated from the gut of the fungus growing-termite Macrotermes natalensis.</title>
        <authorList>
            <person name="Christine B."/>
            <person name="Rene B."/>
        </authorList>
    </citation>
    <scope>NUCLEOTIDE SEQUENCE [LARGE SCALE GENOMIC DNA]</scope>
    <source>
        <strain evidence="2 3">DSM 102126</strain>
    </source>
</reference>
<name>A0A6I4WAX7_9ACTN</name>
<dbReference type="Proteomes" id="UP000431901">
    <property type="component" value="Unassembled WGS sequence"/>
</dbReference>
<evidence type="ECO:0000313" key="3">
    <source>
        <dbReference type="Proteomes" id="UP000431901"/>
    </source>
</evidence>
<dbReference type="EMBL" id="WUTW01000004">
    <property type="protein sequence ID" value="MXQ66273.1"/>
    <property type="molecule type" value="Genomic_DNA"/>
</dbReference>
<organism evidence="2 3">
    <name type="scientific">Actinomadura rayongensis</name>
    <dbReference type="NCBI Taxonomy" id="1429076"/>
    <lineage>
        <taxon>Bacteria</taxon>
        <taxon>Bacillati</taxon>
        <taxon>Actinomycetota</taxon>
        <taxon>Actinomycetes</taxon>
        <taxon>Streptosporangiales</taxon>
        <taxon>Thermomonosporaceae</taxon>
        <taxon>Actinomadura</taxon>
    </lineage>
</organism>
<accession>A0A6I4WAX7</accession>